<sequence length="461" mass="52276">MIRRWTAWTAILVILLGLIIMFVHQKRITSSEEVDYSEASEPERVTITFAARDIELTPSMIADFEKAHPKVAIKRIDMDTGKMALLSNSATSPDILLIRGAKELPYYALHGFAMNVESRIRNSTMFPSDDLFPVTNIYRFDGNNQGAGPYYGFMKDWSPDYTIMYNKTLFDQAGVPYPDSKTPMTWQQLMDTAQKLTVNQQENSTQPIRQYGLGINNHFTALNQDVLLLQLAQLDKSPWYDHYRKADFTSPEMSRIHNLWNEAVDHAVGPTPINAELKTPSSLFLDGKMGMFMVGYWFLNSIEQMGMGGKSFPVGFAPAPVFEDGKRLSPVQAGVGGIISAKTAHKEEAWEVFEWFFAGPPADERAKQGWGVPAFRSKFKLLPKDTELQRAAFAFVQAELAYCDTLLDNNPYLLENSLTQALDKNIVPVYFHRKSMDQAFYQLTEEMNYSITDSILNTQIK</sequence>
<gene>
    <name evidence="2" type="ORF">GC096_00370</name>
</gene>
<keyword evidence="1" id="KW-0812">Transmembrane</keyword>
<dbReference type="SUPFAM" id="SSF53850">
    <property type="entry name" value="Periplasmic binding protein-like II"/>
    <property type="match status" value="1"/>
</dbReference>
<accession>A0ABX1X2G0</accession>
<dbReference type="RefSeq" id="WP_171628319.1">
    <property type="nucleotide sequence ID" value="NZ_WHNY01000004.1"/>
</dbReference>
<dbReference type="Pfam" id="PF01547">
    <property type="entry name" value="SBP_bac_1"/>
    <property type="match status" value="1"/>
</dbReference>
<protein>
    <submittedName>
        <fullName evidence="2">Extracellular solute-binding protein</fullName>
    </submittedName>
</protein>
<dbReference type="PANTHER" id="PTHR43649:SF12">
    <property type="entry name" value="DIACETYLCHITOBIOSE BINDING PROTEIN DASA"/>
    <property type="match status" value="1"/>
</dbReference>
<dbReference type="EMBL" id="WHNY01000004">
    <property type="protein sequence ID" value="NOU62499.1"/>
    <property type="molecule type" value="Genomic_DNA"/>
</dbReference>
<evidence type="ECO:0000313" key="3">
    <source>
        <dbReference type="Proteomes" id="UP000653578"/>
    </source>
</evidence>
<evidence type="ECO:0000256" key="1">
    <source>
        <dbReference type="SAM" id="Phobius"/>
    </source>
</evidence>
<dbReference type="Gene3D" id="3.40.190.10">
    <property type="entry name" value="Periplasmic binding protein-like II"/>
    <property type="match status" value="1"/>
</dbReference>
<dbReference type="InterPro" id="IPR006059">
    <property type="entry name" value="SBP"/>
</dbReference>
<keyword evidence="3" id="KW-1185">Reference proteome</keyword>
<comment type="caution">
    <text evidence="2">The sequence shown here is derived from an EMBL/GenBank/DDBJ whole genome shotgun (WGS) entry which is preliminary data.</text>
</comment>
<keyword evidence="1" id="KW-1133">Transmembrane helix</keyword>
<dbReference type="InterPro" id="IPR050490">
    <property type="entry name" value="Bact_solute-bd_prot1"/>
</dbReference>
<evidence type="ECO:0000313" key="2">
    <source>
        <dbReference type="EMBL" id="NOU62499.1"/>
    </source>
</evidence>
<keyword evidence="1" id="KW-0472">Membrane</keyword>
<proteinExistence type="predicted"/>
<organism evidence="2 3">
    <name type="scientific">Paenibacillus plantarum</name>
    <dbReference type="NCBI Taxonomy" id="2654975"/>
    <lineage>
        <taxon>Bacteria</taxon>
        <taxon>Bacillati</taxon>
        <taxon>Bacillota</taxon>
        <taxon>Bacilli</taxon>
        <taxon>Bacillales</taxon>
        <taxon>Paenibacillaceae</taxon>
        <taxon>Paenibacillus</taxon>
    </lineage>
</organism>
<dbReference type="PANTHER" id="PTHR43649">
    <property type="entry name" value="ARABINOSE-BINDING PROTEIN-RELATED"/>
    <property type="match status" value="1"/>
</dbReference>
<dbReference type="Proteomes" id="UP000653578">
    <property type="component" value="Unassembled WGS sequence"/>
</dbReference>
<name>A0ABX1X2G0_9BACL</name>
<feature type="transmembrane region" description="Helical" evidence="1">
    <location>
        <begin position="6"/>
        <end position="23"/>
    </location>
</feature>
<reference evidence="2 3" key="1">
    <citation type="submission" date="2019-10" db="EMBL/GenBank/DDBJ databases">
        <title>Description of Paenibacillus humi sp. nov.</title>
        <authorList>
            <person name="Carlier A."/>
            <person name="Qi S."/>
        </authorList>
    </citation>
    <scope>NUCLEOTIDE SEQUENCE [LARGE SCALE GENOMIC DNA]</scope>
    <source>
        <strain evidence="2 3">LMG 31461</strain>
    </source>
</reference>